<evidence type="ECO:0000259" key="2">
    <source>
        <dbReference type="PROSITE" id="PS51819"/>
    </source>
</evidence>
<gene>
    <name evidence="3" type="ORF">CLV56_1951</name>
</gene>
<dbReference type="AlphaFoldDB" id="A0A2M9BIE9"/>
<dbReference type="Gene3D" id="3.30.720.110">
    <property type="match status" value="1"/>
</dbReference>
<dbReference type="Gene3D" id="3.30.720.120">
    <property type="match status" value="1"/>
</dbReference>
<sequence>MPYTSIYPVLMTEDVTTTAAFYREHFGFETVFETDWYVSLRRDRWELAVLEASHPTIPAAGRPAAGILINLEVDDADAEYERLVTSGPLEPLLPLRSEDFGQRHFIVAGPDGVLVDVITPIEPTGEYAGEGTGLPAGHDRSSST</sequence>
<accession>A0A2M9BIE9</accession>
<dbReference type="InterPro" id="IPR029068">
    <property type="entry name" value="Glyas_Bleomycin-R_OHBP_Dase"/>
</dbReference>
<evidence type="ECO:0000313" key="3">
    <source>
        <dbReference type="EMBL" id="PJJ57713.1"/>
    </source>
</evidence>
<dbReference type="Pfam" id="PF00903">
    <property type="entry name" value="Glyoxalase"/>
    <property type="match status" value="1"/>
</dbReference>
<dbReference type="InterPro" id="IPR004360">
    <property type="entry name" value="Glyas_Fos-R_dOase_dom"/>
</dbReference>
<organism evidence="3 4">
    <name type="scientific">Mumia flava</name>
    <dbReference type="NCBI Taxonomy" id="1348852"/>
    <lineage>
        <taxon>Bacteria</taxon>
        <taxon>Bacillati</taxon>
        <taxon>Actinomycetota</taxon>
        <taxon>Actinomycetes</taxon>
        <taxon>Propionibacteriales</taxon>
        <taxon>Nocardioidaceae</taxon>
        <taxon>Mumia</taxon>
    </lineage>
</organism>
<dbReference type="InterPro" id="IPR037523">
    <property type="entry name" value="VOC_core"/>
</dbReference>
<protein>
    <submittedName>
        <fullName evidence="3">Putative glyoxalase superfamily protein PhnB</fullName>
    </submittedName>
</protein>
<comment type="caution">
    <text evidence="3">The sequence shown here is derived from an EMBL/GenBank/DDBJ whole genome shotgun (WGS) entry which is preliminary data.</text>
</comment>
<name>A0A2M9BIE9_9ACTN</name>
<reference evidence="3 4" key="1">
    <citation type="submission" date="2017-11" db="EMBL/GenBank/DDBJ databases">
        <title>Genomic Encyclopedia of Archaeal and Bacterial Type Strains, Phase II (KMG-II): From Individual Species to Whole Genera.</title>
        <authorList>
            <person name="Goeker M."/>
        </authorList>
    </citation>
    <scope>NUCLEOTIDE SEQUENCE [LARGE SCALE GENOMIC DNA]</scope>
    <source>
        <strain evidence="3 4">DSM 27763</strain>
    </source>
</reference>
<proteinExistence type="predicted"/>
<evidence type="ECO:0000256" key="1">
    <source>
        <dbReference type="SAM" id="MobiDB-lite"/>
    </source>
</evidence>
<feature type="region of interest" description="Disordered" evidence="1">
    <location>
        <begin position="125"/>
        <end position="144"/>
    </location>
</feature>
<dbReference type="OrthoDB" id="9798201at2"/>
<dbReference type="EMBL" id="PGEZ01000001">
    <property type="protein sequence ID" value="PJJ57713.1"/>
    <property type="molecule type" value="Genomic_DNA"/>
</dbReference>
<feature type="domain" description="VOC" evidence="2">
    <location>
        <begin position="4"/>
        <end position="120"/>
    </location>
</feature>
<dbReference type="RefSeq" id="WP_100414749.1">
    <property type="nucleotide sequence ID" value="NZ_PGEZ01000001.1"/>
</dbReference>
<keyword evidence="4" id="KW-1185">Reference proteome</keyword>
<evidence type="ECO:0000313" key="4">
    <source>
        <dbReference type="Proteomes" id="UP000230842"/>
    </source>
</evidence>
<dbReference type="SUPFAM" id="SSF54593">
    <property type="entry name" value="Glyoxalase/Bleomycin resistance protein/Dihydroxybiphenyl dioxygenase"/>
    <property type="match status" value="1"/>
</dbReference>
<dbReference type="Proteomes" id="UP000230842">
    <property type="component" value="Unassembled WGS sequence"/>
</dbReference>
<dbReference type="PROSITE" id="PS51819">
    <property type="entry name" value="VOC"/>
    <property type="match status" value="1"/>
</dbReference>